<keyword evidence="2" id="KW-1185">Reference proteome</keyword>
<reference evidence="1 2" key="1">
    <citation type="submission" date="2023-03" db="EMBL/GenBank/DDBJ databases">
        <title>Whole genome sequence of the first Corynebacterium rouxii strains isolated in Brazil: a recent member of Corynebacterium diphtheriae complex.</title>
        <authorList>
            <person name="Vieira V."/>
            <person name="Ramos J.N."/>
            <person name="Araujo M.R.B."/>
            <person name="Baio P.V."/>
            <person name="Sant'Anna L.O."/>
            <person name="Veras J.F.C."/>
            <person name="Vieira E.M.D."/>
            <person name="Sousa M.A.B."/>
            <person name="Camargo C.H."/>
            <person name="Sacchi C.T."/>
            <person name="Campos K.R."/>
            <person name="Santos M.B.N."/>
            <person name="Bokermann S."/>
            <person name="Alvim L.B."/>
            <person name="Santos L.S."/>
            <person name="Mattos-Guaraldi A.L."/>
        </authorList>
    </citation>
    <scope>NUCLEOTIDE SEQUENCE [LARGE SCALE GENOMIC DNA]</scope>
    <source>
        <strain evidence="1 2">70862</strain>
    </source>
</reference>
<protein>
    <submittedName>
        <fullName evidence="1">Uncharacterized protein</fullName>
    </submittedName>
</protein>
<dbReference type="EMBL" id="JARUHM010000003">
    <property type="protein sequence ID" value="MDT9410060.1"/>
    <property type="molecule type" value="Genomic_DNA"/>
</dbReference>
<name>A0ABU3PKT5_9CORY</name>
<dbReference type="Proteomes" id="UP001265983">
    <property type="component" value="Unassembled WGS sequence"/>
</dbReference>
<comment type="caution">
    <text evidence="1">The sequence shown here is derived from an EMBL/GenBank/DDBJ whole genome shotgun (WGS) entry which is preliminary data.</text>
</comment>
<evidence type="ECO:0000313" key="2">
    <source>
        <dbReference type="Proteomes" id="UP001265983"/>
    </source>
</evidence>
<evidence type="ECO:0000313" key="1">
    <source>
        <dbReference type="EMBL" id="MDT9410060.1"/>
    </source>
</evidence>
<accession>A0ABU3PKT5</accession>
<organism evidence="1 2">
    <name type="scientific">Corynebacterium rouxii</name>
    <dbReference type="NCBI Taxonomy" id="2719119"/>
    <lineage>
        <taxon>Bacteria</taxon>
        <taxon>Bacillati</taxon>
        <taxon>Actinomycetota</taxon>
        <taxon>Actinomycetes</taxon>
        <taxon>Mycobacteriales</taxon>
        <taxon>Corynebacteriaceae</taxon>
        <taxon>Corynebacterium</taxon>
    </lineage>
</organism>
<dbReference type="RefSeq" id="WP_315649812.1">
    <property type="nucleotide sequence ID" value="NZ_JARUHM010000003.1"/>
</dbReference>
<sequence length="220" mass="24428">MSRGMPRLRPILEGDVRAESKRIGSAYARWEAEALQREMQAMDAVLVNGEGLYEHPSGGRYLYRWVKVYADNECRRSSCLATFGLTFTGDMAELVAVDSLRNRKGFSPNPLDVTSLHGGLHYCPRLPARGRHGMRARAMGLNPDALGSQGVKGVSGSRGFWAEPCDRQGGENLSEWLCSFRGYEVLASDLAKALAVIRFVQDKQHVSLRELQDVVVSVQR</sequence>
<gene>
    <name evidence="1" type="ORF">P8T80_01410</name>
</gene>
<proteinExistence type="predicted"/>